<evidence type="ECO:0000256" key="6">
    <source>
        <dbReference type="ARBA" id="ARBA00023015"/>
    </source>
</evidence>
<dbReference type="SUPFAM" id="SSF53098">
    <property type="entry name" value="Ribonuclease H-like"/>
    <property type="match status" value="1"/>
</dbReference>
<dbReference type="EMBL" id="KK198757">
    <property type="protein sequence ID" value="KCW72874.1"/>
    <property type="molecule type" value="Genomic_DNA"/>
</dbReference>
<accession>A0A059C3P4</accession>
<feature type="domain" description="BED-type" evidence="12">
    <location>
        <begin position="34"/>
        <end position="87"/>
    </location>
</feature>
<dbReference type="AlphaFoldDB" id="A0A059C3P4"/>
<dbReference type="Pfam" id="PF02892">
    <property type="entry name" value="zf-BED"/>
    <property type="match status" value="1"/>
</dbReference>
<reference evidence="13" key="1">
    <citation type="submission" date="2013-07" db="EMBL/GenBank/DDBJ databases">
        <title>The genome of Eucalyptus grandis.</title>
        <authorList>
            <person name="Schmutz J."/>
            <person name="Hayes R."/>
            <person name="Myburg A."/>
            <person name="Tuskan G."/>
            <person name="Grattapaglia D."/>
            <person name="Rokhsar D.S."/>
        </authorList>
    </citation>
    <scope>NUCLEOTIDE SEQUENCE</scope>
    <source>
        <tissue evidence="13">Leaf extractions</tissue>
    </source>
</reference>
<gene>
    <name evidence="13" type="ORF">EUGRSUZ_E01324</name>
</gene>
<keyword evidence="6" id="KW-0805">Transcription regulation</keyword>
<dbReference type="InterPro" id="IPR012337">
    <property type="entry name" value="RNaseH-like_sf"/>
</dbReference>
<dbReference type="InterPro" id="IPR036236">
    <property type="entry name" value="Znf_C2H2_sf"/>
</dbReference>
<organism evidence="13">
    <name type="scientific">Eucalyptus grandis</name>
    <name type="common">Flooded gum</name>
    <dbReference type="NCBI Taxonomy" id="71139"/>
    <lineage>
        <taxon>Eukaryota</taxon>
        <taxon>Viridiplantae</taxon>
        <taxon>Streptophyta</taxon>
        <taxon>Embryophyta</taxon>
        <taxon>Tracheophyta</taxon>
        <taxon>Spermatophyta</taxon>
        <taxon>Magnoliopsida</taxon>
        <taxon>eudicotyledons</taxon>
        <taxon>Gunneridae</taxon>
        <taxon>Pentapetalae</taxon>
        <taxon>rosids</taxon>
        <taxon>malvids</taxon>
        <taxon>Myrtales</taxon>
        <taxon>Myrtaceae</taxon>
        <taxon>Myrtoideae</taxon>
        <taxon>Eucalypteae</taxon>
        <taxon>Eucalyptus</taxon>
    </lineage>
</organism>
<dbReference type="InterPro" id="IPR008906">
    <property type="entry name" value="HATC_C_dom"/>
</dbReference>
<dbReference type="OMA" id="NINTWAL"/>
<evidence type="ECO:0000259" key="12">
    <source>
        <dbReference type="PROSITE" id="PS50808"/>
    </source>
</evidence>
<dbReference type="InterPro" id="IPR025525">
    <property type="entry name" value="hAT-like_transposase_RNase-H"/>
</dbReference>
<evidence type="ECO:0000313" key="13">
    <source>
        <dbReference type="EMBL" id="KCW72874.1"/>
    </source>
</evidence>
<comment type="subcellular location">
    <subcellularLocation>
        <location evidence="1">Nucleus</location>
    </subcellularLocation>
</comment>
<evidence type="ECO:0000256" key="1">
    <source>
        <dbReference type="ARBA" id="ARBA00004123"/>
    </source>
</evidence>
<dbReference type="PANTHER" id="PTHR46481:SF6">
    <property type="entry name" value="ZINC FINGER BED DOMAIN-CONTAINING PROTEIN RICESLEEPER 2-LIKE"/>
    <property type="match status" value="1"/>
</dbReference>
<evidence type="ECO:0000256" key="9">
    <source>
        <dbReference type="ARBA" id="ARBA00023242"/>
    </source>
</evidence>
<dbReference type="GO" id="GO:0008270">
    <property type="term" value="F:zinc ion binding"/>
    <property type="evidence" value="ECO:0007669"/>
    <property type="project" value="UniProtKB-KW"/>
</dbReference>
<evidence type="ECO:0000256" key="3">
    <source>
        <dbReference type="ARBA" id="ARBA00022723"/>
    </source>
</evidence>
<dbReference type="PANTHER" id="PTHR46481">
    <property type="entry name" value="ZINC FINGER BED DOMAIN-CONTAINING PROTEIN 4"/>
    <property type="match status" value="1"/>
</dbReference>
<keyword evidence="5" id="KW-0862">Zinc</keyword>
<dbReference type="Pfam" id="PF05699">
    <property type="entry name" value="Dimer_Tnp_hAT"/>
    <property type="match status" value="1"/>
</dbReference>
<dbReference type="GO" id="GO:0005634">
    <property type="term" value="C:nucleus"/>
    <property type="evidence" value="ECO:0007669"/>
    <property type="project" value="UniProtKB-SubCell"/>
</dbReference>
<dbReference type="PROSITE" id="PS50808">
    <property type="entry name" value="ZF_BED"/>
    <property type="match status" value="1"/>
</dbReference>
<feature type="region of interest" description="Disordered" evidence="11">
    <location>
        <begin position="1"/>
        <end position="28"/>
    </location>
</feature>
<keyword evidence="9" id="KW-0539">Nucleus</keyword>
<dbReference type="GO" id="GO:0046983">
    <property type="term" value="F:protein dimerization activity"/>
    <property type="evidence" value="ECO:0007669"/>
    <property type="project" value="InterPro"/>
</dbReference>
<keyword evidence="8" id="KW-0804">Transcription</keyword>
<evidence type="ECO:0000256" key="4">
    <source>
        <dbReference type="ARBA" id="ARBA00022771"/>
    </source>
</evidence>
<name>A0A059C3P4_EUCGR</name>
<dbReference type="InterPro" id="IPR003656">
    <property type="entry name" value="Znf_BED"/>
</dbReference>
<evidence type="ECO:0000256" key="7">
    <source>
        <dbReference type="ARBA" id="ARBA00023125"/>
    </source>
</evidence>
<dbReference type="InterPro" id="IPR052035">
    <property type="entry name" value="ZnF_BED_domain_contain"/>
</dbReference>
<comment type="subunit">
    <text evidence="2">Homodimer.</text>
</comment>
<dbReference type="Gramene" id="KCW72874">
    <property type="protein sequence ID" value="KCW72874"/>
    <property type="gene ID" value="EUGRSUZ_E01324"/>
</dbReference>
<evidence type="ECO:0000256" key="8">
    <source>
        <dbReference type="ARBA" id="ARBA00023163"/>
    </source>
</evidence>
<keyword evidence="7" id="KW-0238">DNA-binding</keyword>
<protein>
    <recommendedName>
        <fullName evidence="12">BED-type domain-containing protein</fullName>
    </recommendedName>
</protein>
<evidence type="ECO:0000256" key="2">
    <source>
        <dbReference type="ARBA" id="ARBA00011738"/>
    </source>
</evidence>
<proteinExistence type="predicted"/>
<evidence type="ECO:0000256" key="11">
    <source>
        <dbReference type="SAM" id="MobiDB-lite"/>
    </source>
</evidence>
<dbReference type="GO" id="GO:0003677">
    <property type="term" value="F:DNA binding"/>
    <property type="evidence" value="ECO:0007669"/>
    <property type="project" value="UniProtKB-KW"/>
</dbReference>
<dbReference type="SUPFAM" id="SSF57667">
    <property type="entry name" value="beta-beta-alpha zinc fingers"/>
    <property type="match status" value="1"/>
</dbReference>
<dbReference type="Pfam" id="PF14372">
    <property type="entry name" value="hAT-like_RNase-H"/>
    <property type="match status" value="1"/>
</dbReference>
<dbReference type="InParanoid" id="A0A059C3P4"/>
<dbReference type="eggNOG" id="KOG1121">
    <property type="taxonomic scope" value="Eukaryota"/>
</dbReference>
<evidence type="ECO:0000256" key="5">
    <source>
        <dbReference type="ARBA" id="ARBA00022833"/>
    </source>
</evidence>
<sequence>MSRHNEDRGEYSTTEQFERRGVTSLVHEDEKDNSTCSNAWSEFEKFTDGDGISKAKCKWCEVTYMASHGTKNLLHHLDTCPNRDVNVDGFVVQFDQGVFRDMLARAIIKHNYTYSFVEHEATRELFSYLNPNVKHISRNTARSDVVKVYEKEKGILKSKLLSLSSRICLTSNIWTSITTDHYMTVTAHYIDEDWKLHSKVLCFSYVPPPYSDAIHLEKLLTLLREWGIERKIFSVTLDNASYNDSMIDLWRNTPSVRSSLLCDGQFFHVRCGAYVLNLIIQKGLNIINESLHNIREAVKYVRATQERKVKFAKCISQSVLKTNKKVRQDVPTRWNSTYLMLEGALFFESAFSHLKLIDCNFVTCPSSEDWVRGKKIAFLLKPFYDISTLFSEVRHPTANLYFYGLWQIQFRLIQARDTKDEAISFMAKAMLKKFKKYWKCYSVVLSFAVILDPRYKLHLLEFCYSKLDMDDHVEFVRSIREKLYTLFDEYVTSVSRDDCFTSSTSQGNISVEGIDENIGDDIDEYDAFDENFGDDIDEYDAFESEHFGSQSTKSQLDLYLEENRLDRKKFPDLDVLDYWKTHSHRYPELSLMARDILSIPITTVASESAFSIGGRILNKYRSSLSFESVEAELCSRNWLFGVPPGEDLDEESLIIDFQEYLH</sequence>
<evidence type="ECO:0000256" key="10">
    <source>
        <dbReference type="PROSITE-ProRule" id="PRU00027"/>
    </source>
</evidence>
<dbReference type="SMART" id="SM00614">
    <property type="entry name" value="ZnF_BED"/>
    <property type="match status" value="1"/>
</dbReference>
<keyword evidence="3" id="KW-0479">Metal-binding</keyword>
<keyword evidence="4 10" id="KW-0863">Zinc-finger</keyword>